<accession>A0A443K9P6</accession>
<evidence type="ECO:0000313" key="1">
    <source>
        <dbReference type="EMBL" id="RWR29529.1"/>
    </source>
</evidence>
<reference evidence="1 2" key="2">
    <citation type="submission" date="2019-01" db="EMBL/GenBank/DDBJ databases">
        <authorList>
            <person name="Li Y."/>
        </authorList>
    </citation>
    <scope>NUCLEOTIDE SEQUENCE [LARGE SCALE GENOMIC DNA]</scope>
    <source>
        <strain evidence="1 2">D19-10-3-21</strain>
    </source>
</reference>
<sequence>MVHLQRQLCAALRTQLRGGKVLPPEAGLPLWDAFLDLSGSRTYHAAGPNPIQMTEIAAYCRMMRLPLEPRHVSILMAMDGAWLDHAYSGAKTPEGVKALPPVSTRPISAALLDAVLG</sequence>
<evidence type="ECO:0000313" key="2">
    <source>
        <dbReference type="Proteomes" id="UP000285295"/>
    </source>
</evidence>
<dbReference type="OrthoDB" id="8371071at2"/>
<dbReference type="AlphaFoldDB" id="A0A443K9P6"/>
<name>A0A443K9P6_9RHOB</name>
<dbReference type="Pfam" id="PF23812">
    <property type="entry name" value="Phage_TAC_18"/>
    <property type="match status" value="1"/>
</dbReference>
<reference evidence="1 2" key="1">
    <citation type="submission" date="2019-01" db="EMBL/GenBank/DDBJ databases">
        <title>Sinorhodobacter populi sp. nov. isolated from the symptomatic bark tissue of Populus euramericana canker.</title>
        <authorList>
            <person name="Xu G."/>
        </authorList>
    </citation>
    <scope>NUCLEOTIDE SEQUENCE [LARGE SCALE GENOMIC DNA]</scope>
    <source>
        <strain evidence="1 2">D19-10-3-21</strain>
    </source>
</reference>
<gene>
    <name evidence="1" type="ORF">D2T31_10765</name>
</gene>
<protein>
    <submittedName>
        <fullName evidence="1">Uncharacterized protein</fullName>
    </submittedName>
</protein>
<dbReference type="Proteomes" id="UP000285295">
    <property type="component" value="Unassembled WGS sequence"/>
</dbReference>
<proteinExistence type="predicted"/>
<comment type="caution">
    <text evidence="1">The sequence shown here is derived from an EMBL/GenBank/DDBJ whole genome shotgun (WGS) entry which is preliminary data.</text>
</comment>
<dbReference type="EMBL" id="SAUX01000011">
    <property type="protein sequence ID" value="RWR29529.1"/>
    <property type="molecule type" value="Genomic_DNA"/>
</dbReference>
<organism evidence="1 2">
    <name type="scientific">Paenirhodobacter populi</name>
    <dbReference type="NCBI Taxonomy" id="2306993"/>
    <lineage>
        <taxon>Bacteria</taxon>
        <taxon>Pseudomonadati</taxon>
        <taxon>Pseudomonadota</taxon>
        <taxon>Alphaproteobacteria</taxon>
        <taxon>Rhodobacterales</taxon>
        <taxon>Rhodobacter group</taxon>
        <taxon>Paenirhodobacter</taxon>
    </lineage>
</organism>
<dbReference type="InterPro" id="IPR056919">
    <property type="entry name" value="Phage_TAC_18"/>
</dbReference>